<dbReference type="InterPro" id="IPR015890">
    <property type="entry name" value="Chorismate_C"/>
</dbReference>
<comment type="caution">
    <text evidence="2">The sequence shown here is derived from an EMBL/GenBank/DDBJ whole genome shotgun (WGS) entry which is preliminary data.</text>
</comment>
<accession>A0ABQ1LZE6</accession>
<dbReference type="InterPro" id="IPR005801">
    <property type="entry name" value="ADC_synthase"/>
</dbReference>
<dbReference type="Proteomes" id="UP000636010">
    <property type="component" value="Unassembled WGS sequence"/>
</dbReference>
<dbReference type="PANTHER" id="PTHR11236:SF9">
    <property type="entry name" value="ANTHRANILATE SYNTHASE COMPONENT 1"/>
    <property type="match status" value="1"/>
</dbReference>
<dbReference type="SUPFAM" id="SSF56322">
    <property type="entry name" value="ADC synthase"/>
    <property type="match status" value="1"/>
</dbReference>
<dbReference type="PRINTS" id="PR00095">
    <property type="entry name" value="ANTSNTHASEI"/>
</dbReference>
<sequence>MKRTKISTPISQNQVKAILNWAQNFPYFCYFNPRQTEGYPQGTFTHQLALSSKKINLSPCCNFDSLKTSLLKSSDQHLFGYFSYDLKNELEHLSSENDAWINWPQMIFFRAECTLFFKEDHLIIETDNSEYYEAQIRTILELETDNSSQGTKTSFTITPQTSKAEYINTVKKLQNHIVEGDIYEINYCMNYTAETSNFDPITSYLSLSQKSPTPFACLLKAEARYILCASPERFTKLEEGKIISQPIKGTAKRSAIIEEDEKLRHALRNSEKERAENMMIVDLVRNDLAKSSKAGTVKVEEMFGIYSFAKVHQMISTIVAEAKEGVHSVDIIKNAFPMGSMTGAPKIRAMQLIEQYENSKRGAFSGSIGYFKGANKFDFNVVIRSIFFDKNSGKLNYQVGSAITHDSDPEQEYEECLLKAQAIEEVLNH</sequence>
<dbReference type="Pfam" id="PF00425">
    <property type="entry name" value="Chorismate_bind"/>
    <property type="match status" value="1"/>
</dbReference>
<evidence type="ECO:0000259" key="1">
    <source>
        <dbReference type="Pfam" id="PF00425"/>
    </source>
</evidence>
<protein>
    <submittedName>
        <fullName evidence="2">Para-aminobenzoate synthase</fullName>
    </submittedName>
</protein>
<organism evidence="2 3">
    <name type="scientific">Marivirga lumbricoides</name>
    <dbReference type="NCBI Taxonomy" id="1046115"/>
    <lineage>
        <taxon>Bacteria</taxon>
        <taxon>Pseudomonadati</taxon>
        <taxon>Bacteroidota</taxon>
        <taxon>Cytophagia</taxon>
        <taxon>Cytophagales</taxon>
        <taxon>Marivirgaceae</taxon>
        <taxon>Marivirga</taxon>
    </lineage>
</organism>
<feature type="domain" description="Chorismate-utilising enzyme C-terminal" evidence="1">
    <location>
        <begin position="163"/>
        <end position="419"/>
    </location>
</feature>
<gene>
    <name evidence="2" type="primary">pabB</name>
    <name evidence="2" type="ORF">GCM10011506_15360</name>
</gene>
<evidence type="ECO:0000313" key="2">
    <source>
        <dbReference type="EMBL" id="GGC30848.1"/>
    </source>
</evidence>
<evidence type="ECO:0000313" key="3">
    <source>
        <dbReference type="Proteomes" id="UP000636010"/>
    </source>
</evidence>
<dbReference type="InterPro" id="IPR019999">
    <property type="entry name" value="Anth_synth_I-like"/>
</dbReference>
<proteinExistence type="predicted"/>
<dbReference type="EMBL" id="BMEC01000004">
    <property type="protein sequence ID" value="GGC30848.1"/>
    <property type="molecule type" value="Genomic_DNA"/>
</dbReference>
<dbReference type="RefSeq" id="WP_188461968.1">
    <property type="nucleotide sequence ID" value="NZ_BAABHU010000004.1"/>
</dbReference>
<dbReference type="PANTHER" id="PTHR11236">
    <property type="entry name" value="AMINOBENZOATE/ANTHRANILATE SYNTHASE"/>
    <property type="match status" value="1"/>
</dbReference>
<reference evidence="3" key="1">
    <citation type="journal article" date="2019" name="Int. J. Syst. Evol. Microbiol.">
        <title>The Global Catalogue of Microorganisms (GCM) 10K type strain sequencing project: providing services to taxonomists for standard genome sequencing and annotation.</title>
        <authorList>
            <consortium name="The Broad Institute Genomics Platform"/>
            <consortium name="The Broad Institute Genome Sequencing Center for Infectious Disease"/>
            <person name="Wu L."/>
            <person name="Ma J."/>
        </authorList>
    </citation>
    <scope>NUCLEOTIDE SEQUENCE [LARGE SCALE GENOMIC DNA]</scope>
    <source>
        <strain evidence="3">CGMCC 1.10832</strain>
    </source>
</reference>
<keyword evidence="3" id="KW-1185">Reference proteome</keyword>
<name>A0ABQ1LZE6_9BACT</name>
<dbReference type="Gene3D" id="3.60.120.10">
    <property type="entry name" value="Anthranilate synthase"/>
    <property type="match status" value="1"/>
</dbReference>